<keyword evidence="3" id="KW-1185">Reference proteome</keyword>
<reference evidence="2 3" key="1">
    <citation type="submission" date="2020-03" db="EMBL/GenBank/DDBJ databases">
        <title>Whole genome shotgun sequence of Phytohabitans rumicis NBRC 108638.</title>
        <authorList>
            <person name="Komaki H."/>
            <person name="Tamura T."/>
        </authorList>
    </citation>
    <scope>NUCLEOTIDE SEQUENCE [LARGE SCALE GENOMIC DNA]</scope>
    <source>
        <strain evidence="2 3">NBRC 108638</strain>
    </source>
</reference>
<evidence type="ECO:0000313" key="3">
    <source>
        <dbReference type="Proteomes" id="UP000482960"/>
    </source>
</evidence>
<protein>
    <recommendedName>
        <fullName evidence="4">Lipoprotein</fullName>
    </recommendedName>
</protein>
<keyword evidence="1" id="KW-1133">Transmembrane helix</keyword>
<dbReference type="EMBL" id="BLPG01000001">
    <property type="protein sequence ID" value="GFJ87377.1"/>
    <property type="molecule type" value="Genomic_DNA"/>
</dbReference>
<evidence type="ECO:0008006" key="4">
    <source>
        <dbReference type="Google" id="ProtNLM"/>
    </source>
</evidence>
<proteinExistence type="predicted"/>
<comment type="caution">
    <text evidence="2">The sequence shown here is derived from an EMBL/GenBank/DDBJ whole genome shotgun (WGS) entry which is preliminary data.</text>
</comment>
<organism evidence="2 3">
    <name type="scientific">Phytohabitans rumicis</name>
    <dbReference type="NCBI Taxonomy" id="1076125"/>
    <lineage>
        <taxon>Bacteria</taxon>
        <taxon>Bacillati</taxon>
        <taxon>Actinomycetota</taxon>
        <taxon>Actinomycetes</taxon>
        <taxon>Micromonosporales</taxon>
        <taxon>Micromonosporaceae</taxon>
    </lineage>
</organism>
<dbReference type="PROSITE" id="PS51257">
    <property type="entry name" value="PROKAR_LIPOPROTEIN"/>
    <property type="match status" value="1"/>
</dbReference>
<gene>
    <name evidence="2" type="ORF">Prum_010190</name>
</gene>
<keyword evidence="1" id="KW-0472">Membrane</keyword>
<name>A0A6V8KZW9_9ACTN</name>
<dbReference type="RefSeq" id="WP_173074315.1">
    <property type="nucleotide sequence ID" value="NZ_BAABJB010000033.1"/>
</dbReference>
<keyword evidence="1" id="KW-0812">Transmembrane</keyword>
<evidence type="ECO:0000313" key="2">
    <source>
        <dbReference type="EMBL" id="GFJ87377.1"/>
    </source>
</evidence>
<feature type="transmembrane region" description="Helical" evidence="1">
    <location>
        <begin position="12"/>
        <end position="35"/>
    </location>
</feature>
<dbReference type="Proteomes" id="UP000482960">
    <property type="component" value="Unassembled WGS sequence"/>
</dbReference>
<evidence type="ECO:0000256" key="1">
    <source>
        <dbReference type="SAM" id="Phobius"/>
    </source>
</evidence>
<dbReference type="AlphaFoldDB" id="A0A6V8KZW9"/>
<accession>A0A6V8KZW9</accession>
<reference evidence="2 3" key="2">
    <citation type="submission" date="2020-03" db="EMBL/GenBank/DDBJ databases">
        <authorList>
            <person name="Ichikawa N."/>
            <person name="Kimura A."/>
            <person name="Kitahashi Y."/>
            <person name="Uohara A."/>
        </authorList>
    </citation>
    <scope>NUCLEOTIDE SEQUENCE [LARGE SCALE GENOMIC DNA]</scope>
    <source>
        <strain evidence="2 3">NBRC 108638</strain>
    </source>
</reference>
<sequence>MTTARTGGGRILVLVLAGVVLVALVACSTLAVLVWNSGREPAARSLLVRNERPTPITIRVVKPAAEHEYQVLGGDAEALPVNDDCAQVQRIALDEAGTEVARADGVCETMTWIFAADGGIRLEAGRIEPTG</sequence>